<dbReference type="InterPro" id="IPR003439">
    <property type="entry name" value="ABC_transporter-like_ATP-bd"/>
</dbReference>
<protein>
    <submittedName>
        <fullName evidence="7">ABC-2 type transport system ATP-binding protein</fullName>
    </submittedName>
</protein>
<dbReference type="InterPro" id="IPR003593">
    <property type="entry name" value="AAA+_ATPase"/>
</dbReference>
<proteinExistence type="inferred from homology"/>
<reference evidence="7 8" key="1">
    <citation type="submission" date="2023-07" db="EMBL/GenBank/DDBJ databases">
        <title>Sequencing the genomes of 1000 actinobacteria strains.</title>
        <authorList>
            <person name="Klenk H.-P."/>
        </authorList>
    </citation>
    <scope>NUCLEOTIDE SEQUENCE [LARGE SCALE GENOMIC DNA]</scope>
    <source>
        <strain evidence="7 8">DSM 44709</strain>
    </source>
</reference>
<feature type="compositionally biased region" description="Low complexity" evidence="5">
    <location>
        <begin position="244"/>
        <end position="262"/>
    </location>
</feature>
<dbReference type="InterPro" id="IPR017871">
    <property type="entry name" value="ABC_transporter-like_CS"/>
</dbReference>
<dbReference type="InterPro" id="IPR027417">
    <property type="entry name" value="P-loop_NTPase"/>
</dbReference>
<evidence type="ECO:0000256" key="1">
    <source>
        <dbReference type="ARBA" id="ARBA00005417"/>
    </source>
</evidence>
<dbReference type="PANTHER" id="PTHR43335:SF4">
    <property type="entry name" value="ABC TRANSPORTER, ATP-BINDING PROTEIN"/>
    <property type="match status" value="1"/>
</dbReference>
<comment type="similarity">
    <text evidence="1">Belongs to the ABC transporter superfamily.</text>
</comment>
<dbReference type="Gene3D" id="3.40.50.300">
    <property type="entry name" value="P-loop containing nucleotide triphosphate hydrolases"/>
    <property type="match status" value="1"/>
</dbReference>
<dbReference type="PANTHER" id="PTHR43335">
    <property type="entry name" value="ABC TRANSPORTER, ATP-BINDING PROTEIN"/>
    <property type="match status" value="1"/>
</dbReference>
<accession>A0AAE4AWX5</accession>
<dbReference type="PROSITE" id="PS50893">
    <property type="entry name" value="ABC_TRANSPORTER_2"/>
    <property type="match status" value="1"/>
</dbReference>
<dbReference type="RefSeq" id="WP_307234387.1">
    <property type="nucleotide sequence ID" value="NZ_JAUSUZ010000001.1"/>
</dbReference>
<evidence type="ECO:0000256" key="5">
    <source>
        <dbReference type="SAM" id="MobiDB-lite"/>
    </source>
</evidence>
<sequence>MIEIDGLVKQYGPARALDGLSFTAKAGTVTGFLGPNGAGKSTALRILLGLDRADAGHATVGGRRYADLRAPLHLVGSLLDAKAVAPRMSAHSHLLALARSNGISIRRVTHVLETCGLQQVSRRSAGDFSLGMSQRLGLAAALLGDPAVLILDEPVNGLDPDGIIWLRGLLRALAAEGRTVLLSSHLMSEMAQTAHDLVVIGQGRLLAQTTVADIVSRAAGGGVRLRTPDAGAFADVLRGRGFTVGTPDGSGVPGDDPGSPTGHPGGVTLHVRAGTTDEIGRLAAEQRITVLELSSLEVSLEEAYLQLTRDQVQYRGRFTSDIEAPAGGRVPETDGVLS</sequence>
<dbReference type="SUPFAM" id="SSF52540">
    <property type="entry name" value="P-loop containing nucleoside triphosphate hydrolases"/>
    <property type="match status" value="1"/>
</dbReference>
<dbReference type="Pfam" id="PF00005">
    <property type="entry name" value="ABC_tran"/>
    <property type="match status" value="1"/>
</dbReference>
<organism evidence="7 8">
    <name type="scientific">Catenuloplanes indicus</name>
    <dbReference type="NCBI Taxonomy" id="137267"/>
    <lineage>
        <taxon>Bacteria</taxon>
        <taxon>Bacillati</taxon>
        <taxon>Actinomycetota</taxon>
        <taxon>Actinomycetes</taxon>
        <taxon>Micromonosporales</taxon>
        <taxon>Micromonosporaceae</taxon>
        <taxon>Catenuloplanes</taxon>
    </lineage>
</organism>
<keyword evidence="8" id="KW-1185">Reference proteome</keyword>
<comment type="caution">
    <text evidence="7">The sequence shown here is derived from an EMBL/GenBank/DDBJ whole genome shotgun (WGS) entry which is preliminary data.</text>
</comment>
<dbReference type="AlphaFoldDB" id="A0AAE4AWX5"/>
<gene>
    <name evidence="7" type="ORF">J2S42_000287</name>
</gene>
<keyword evidence="3" id="KW-0547">Nucleotide-binding</keyword>
<name>A0AAE4AWX5_9ACTN</name>
<feature type="domain" description="ABC transporter" evidence="6">
    <location>
        <begin position="2"/>
        <end position="227"/>
    </location>
</feature>
<evidence type="ECO:0000256" key="2">
    <source>
        <dbReference type="ARBA" id="ARBA00022448"/>
    </source>
</evidence>
<keyword evidence="2" id="KW-0813">Transport</keyword>
<evidence type="ECO:0000256" key="4">
    <source>
        <dbReference type="ARBA" id="ARBA00022840"/>
    </source>
</evidence>
<dbReference type="EMBL" id="JAUSUZ010000001">
    <property type="protein sequence ID" value="MDQ0363618.1"/>
    <property type="molecule type" value="Genomic_DNA"/>
</dbReference>
<evidence type="ECO:0000259" key="6">
    <source>
        <dbReference type="PROSITE" id="PS50893"/>
    </source>
</evidence>
<dbReference type="GO" id="GO:0005524">
    <property type="term" value="F:ATP binding"/>
    <property type="evidence" value="ECO:0007669"/>
    <property type="project" value="UniProtKB-KW"/>
</dbReference>
<dbReference type="Proteomes" id="UP001240236">
    <property type="component" value="Unassembled WGS sequence"/>
</dbReference>
<evidence type="ECO:0000313" key="8">
    <source>
        <dbReference type="Proteomes" id="UP001240236"/>
    </source>
</evidence>
<dbReference type="GO" id="GO:0016887">
    <property type="term" value="F:ATP hydrolysis activity"/>
    <property type="evidence" value="ECO:0007669"/>
    <property type="project" value="InterPro"/>
</dbReference>
<dbReference type="SMART" id="SM00382">
    <property type="entry name" value="AAA"/>
    <property type="match status" value="1"/>
</dbReference>
<feature type="region of interest" description="Disordered" evidence="5">
    <location>
        <begin position="244"/>
        <end position="266"/>
    </location>
</feature>
<evidence type="ECO:0000313" key="7">
    <source>
        <dbReference type="EMBL" id="MDQ0363618.1"/>
    </source>
</evidence>
<evidence type="ECO:0000256" key="3">
    <source>
        <dbReference type="ARBA" id="ARBA00022741"/>
    </source>
</evidence>
<keyword evidence="4 7" id="KW-0067">ATP-binding</keyword>
<dbReference type="PROSITE" id="PS00211">
    <property type="entry name" value="ABC_TRANSPORTER_1"/>
    <property type="match status" value="1"/>
</dbReference>